<comment type="similarity">
    <text evidence="1">Belongs to the acetyltransferase family. RimI subfamily.</text>
</comment>
<comment type="caution">
    <text evidence="7">The sequence shown here is derived from an EMBL/GenBank/DDBJ whole genome shotgun (WGS) entry which is preliminary data.</text>
</comment>
<dbReference type="PANTHER" id="PTHR43420">
    <property type="entry name" value="ACETYLTRANSFERASE"/>
    <property type="match status" value="1"/>
</dbReference>
<evidence type="ECO:0000313" key="7">
    <source>
        <dbReference type="EMBL" id="GFM33907.1"/>
    </source>
</evidence>
<evidence type="ECO:0000256" key="4">
    <source>
        <dbReference type="ARBA" id="ARBA00023315"/>
    </source>
</evidence>
<dbReference type="Gene3D" id="3.40.630.30">
    <property type="match status" value="1"/>
</dbReference>
<gene>
    <name evidence="7" type="ORF">DSM101010T_22720</name>
</gene>
<feature type="region of interest" description="Disordered" evidence="5">
    <location>
        <begin position="1"/>
        <end position="33"/>
    </location>
</feature>
<dbReference type="Proteomes" id="UP000503840">
    <property type="component" value="Unassembled WGS sequence"/>
</dbReference>
<dbReference type="InterPro" id="IPR006464">
    <property type="entry name" value="AcTrfase_RimI/Ard1"/>
</dbReference>
<dbReference type="RefSeq" id="WP_174405555.1">
    <property type="nucleotide sequence ID" value="NZ_BLVO01000013.1"/>
</dbReference>
<dbReference type="NCBIfam" id="TIGR01575">
    <property type="entry name" value="rimI"/>
    <property type="match status" value="1"/>
</dbReference>
<dbReference type="Pfam" id="PF00583">
    <property type="entry name" value="Acetyltransf_1"/>
    <property type="match status" value="1"/>
</dbReference>
<accession>A0A7J0BJJ2</accession>
<dbReference type="CDD" id="cd04301">
    <property type="entry name" value="NAT_SF"/>
    <property type="match status" value="1"/>
</dbReference>
<name>A0A7J0BJJ2_9BACT</name>
<dbReference type="PANTHER" id="PTHR43420:SF44">
    <property type="entry name" value="ACETYLTRANSFERASE YPEA"/>
    <property type="match status" value="1"/>
</dbReference>
<reference evidence="7 8" key="1">
    <citation type="submission" date="2020-05" db="EMBL/GenBank/DDBJ databases">
        <title>Draft genome sequence of Desulfovibrio sp. strain HN2T.</title>
        <authorList>
            <person name="Ueno A."/>
            <person name="Tamazawa S."/>
            <person name="Tamamura S."/>
            <person name="Murakami T."/>
            <person name="Kiyama T."/>
            <person name="Inomata H."/>
            <person name="Amano Y."/>
            <person name="Miyakawa K."/>
            <person name="Tamaki H."/>
            <person name="Naganuma T."/>
            <person name="Kaneko K."/>
        </authorList>
    </citation>
    <scope>NUCLEOTIDE SEQUENCE [LARGE SCALE GENOMIC DNA]</scope>
    <source>
        <strain evidence="7 8">HN2</strain>
    </source>
</reference>
<evidence type="ECO:0000259" key="6">
    <source>
        <dbReference type="PROSITE" id="PS51186"/>
    </source>
</evidence>
<sequence>MSDTTLPKEQGGPVSSAGEHADELADGQGNNQAKVQVNVQAREQAGDPKTAAAAVSAQNADFFKLGPEHITEVAELEKRCFSMPWQEKQFRLAFEQHVFSIFGLRQNGALVAYVAVYHTPYELEILNIATHPDHRRQGLGKRLLGLMLQIGVKMGIETSVLEVRRSNAAAIALYESYGYVQCGVRRHYYTDTNEDALVYTKSLQEDAASA</sequence>
<dbReference type="PROSITE" id="PS51186">
    <property type="entry name" value="GNAT"/>
    <property type="match status" value="1"/>
</dbReference>
<dbReference type="SUPFAM" id="SSF55729">
    <property type="entry name" value="Acyl-CoA N-acyltransferases (Nat)"/>
    <property type="match status" value="1"/>
</dbReference>
<dbReference type="EMBL" id="BLVO01000013">
    <property type="protein sequence ID" value="GFM33907.1"/>
    <property type="molecule type" value="Genomic_DNA"/>
</dbReference>
<keyword evidence="3" id="KW-0808">Transferase</keyword>
<proteinExistence type="inferred from homology"/>
<feature type="domain" description="N-acetyltransferase" evidence="6">
    <location>
        <begin position="60"/>
        <end position="204"/>
    </location>
</feature>
<keyword evidence="2" id="KW-0963">Cytoplasm</keyword>
<dbReference type="InterPro" id="IPR050680">
    <property type="entry name" value="YpeA/RimI_acetyltransf"/>
</dbReference>
<dbReference type="InterPro" id="IPR016181">
    <property type="entry name" value="Acyl_CoA_acyltransferase"/>
</dbReference>
<keyword evidence="4" id="KW-0012">Acyltransferase</keyword>
<keyword evidence="8" id="KW-1185">Reference proteome</keyword>
<dbReference type="AlphaFoldDB" id="A0A7J0BJJ2"/>
<organism evidence="7 8">
    <name type="scientific">Desulfovibrio subterraneus</name>
    <dbReference type="NCBI Taxonomy" id="2718620"/>
    <lineage>
        <taxon>Bacteria</taxon>
        <taxon>Pseudomonadati</taxon>
        <taxon>Thermodesulfobacteriota</taxon>
        <taxon>Desulfovibrionia</taxon>
        <taxon>Desulfovibrionales</taxon>
        <taxon>Desulfovibrionaceae</taxon>
        <taxon>Desulfovibrio</taxon>
    </lineage>
</organism>
<evidence type="ECO:0000256" key="2">
    <source>
        <dbReference type="ARBA" id="ARBA00022490"/>
    </source>
</evidence>
<dbReference type="InterPro" id="IPR000182">
    <property type="entry name" value="GNAT_dom"/>
</dbReference>
<dbReference type="GO" id="GO:0008080">
    <property type="term" value="F:N-acetyltransferase activity"/>
    <property type="evidence" value="ECO:0007669"/>
    <property type="project" value="InterPro"/>
</dbReference>
<evidence type="ECO:0000256" key="3">
    <source>
        <dbReference type="ARBA" id="ARBA00022679"/>
    </source>
</evidence>
<protein>
    <recommendedName>
        <fullName evidence="6">N-acetyltransferase domain-containing protein</fullName>
    </recommendedName>
</protein>
<evidence type="ECO:0000313" key="8">
    <source>
        <dbReference type="Proteomes" id="UP000503840"/>
    </source>
</evidence>
<evidence type="ECO:0000256" key="5">
    <source>
        <dbReference type="SAM" id="MobiDB-lite"/>
    </source>
</evidence>
<evidence type="ECO:0000256" key="1">
    <source>
        <dbReference type="ARBA" id="ARBA00005395"/>
    </source>
</evidence>